<evidence type="ECO:0000313" key="3">
    <source>
        <dbReference type="Proteomes" id="UP001231915"/>
    </source>
</evidence>
<evidence type="ECO:0000313" key="2">
    <source>
        <dbReference type="EMBL" id="MDK2595393.1"/>
    </source>
</evidence>
<organism evidence="2 3">
    <name type="scientific">Pseudoalteromonas obscura</name>
    <dbReference type="NCBI Taxonomy" id="3048491"/>
    <lineage>
        <taxon>Bacteria</taxon>
        <taxon>Pseudomonadati</taxon>
        <taxon>Pseudomonadota</taxon>
        <taxon>Gammaproteobacteria</taxon>
        <taxon>Alteromonadales</taxon>
        <taxon>Pseudoalteromonadaceae</taxon>
        <taxon>Pseudoalteromonas</taxon>
    </lineage>
</organism>
<accession>A0ABT7EK20</accession>
<dbReference type="EMBL" id="JASJUT010000003">
    <property type="protein sequence ID" value="MDK2595393.1"/>
    <property type="molecule type" value="Genomic_DNA"/>
</dbReference>
<gene>
    <name evidence="2" type="ORF">QNM18_10085</name>
</gene>
<comment type="caution">
    <text evidence="2">The sequence shown here is derived from an EMBL/GenBank/DDBJ whole genome shotgun (WGS) entry which is preliminary data.</text>
</comment>
<protein>
    <submittedName>
        <fullName evidence="2">Uncharacterized protein</fullName>
    </submittedName>
</protein>
<dbReference type="RefSeq" id="WP_284137103.1">
    <property type="nucleotide sequence ID" value="NZ_JASJUT010000003.1"/>
</dbReference>
<dbReference type="Proteomes" id="UP001231915">
    <property type="component" value="Unassembled WGS sequence"/>
</dbReference>
<reference evidence="2 3" key="1">
    <citation type="submission" date="2023-05" db="EMBL/GenBank/DDBJ databases">
        <title>Pseudoalteromonas ardens sp. nov., Pseudoalteromonas obscura sp. nov., and Pseudoalteromonas umbrosa sp. nov., isolated from the coral Montipora capitata.</title>
        <authorList>
            <person name="Thomas E.M."/>
            <person name="Smith E.M."/>
            <person name="Papke E."/>
            <person name="Shlafstein M.D."/>
            <person name="Oline D.K."/>
            <person name="Videau P."/>
            <person name="Saw J.H."/>
            <person name="Strangman W.K."/>
            <person name="Ushijima B."/>
        </authorList>
    </citation>
    <scope>NUCLEOTIDE SEQUENCE [LARGE SCALE GENOMIC DNA]</scope>
    <source>
        <strain evidence="2 3">P94</strain>
    </source>
</reference>
<keyword evidence="1" id="KW-0472">Membrane</keyword>
<keyword evidence="1" id="KW-0812">Transmembrane</keyword>
<feature type="transmembrane region" description="Helical" evidence="1">
    <location>
        <begin position="6"/>
        <end position="29"/>
    </location>
</feature>
<sequence>MTRFKPHYFSILLLGILLFIVIFTQFQIITLSKRITMLETQIAQAKQPKAHPSLHFEDTLIDIKNRLQSIEQRTKYDKLVVTGKTNSPITKNNTQPETPEEYEQKALLEGRAQWEEKYLPTLYEDSDKKAQLMVEHLTRQHTIPNDKKRQIHAILKENFINIAYAISDVDGSPSFAEFSQQINSLNKSKLEKLELLLSEEQLAVLNRTDWHSQFKQHALH</sequence>
<evidence type="ECO:0000256" key="1">
    <source>
        <dbReference type="SAM" id="Phobius"/>
    </source>
</evidence>
<proteinExistence type="predicted"/>
<keyword evidence="1" id="KW-1133">Transmembrane helix</keyword>
<name>A0ABT7EK20_9GAMM</name>
<keyword evidence="3" id="KW-1185">Reference proteome</keyword>